<dbReference type="KEGG" id="pda:103717106"/>
<evidence type="ECO:0000256" key="4">
    <source>
        <dbReference type="ARBA" id="ARBA00023163"/>
    </source>
</evidence>
<sequence length="220" mass="24918">MASSSSSRARGNNARTLQRLGSGMPMPYSNAVWNIAQTYATGIHYINNLVSNLSRPELPVRKLGFQDPISSSHRLSIGGHSAIPTGPRSDGDGRGNTEGRELFGLKLTYSGMQYLNRLIIPAQPAKRFFPDAPYLMFWDEQSRRWWIFQYCRSSCGQRYAFVSGWSSFAKEKALKPDDTLIFKAFTDNEILENCYYSIDVRRAARKKEQIKLFGAVIEID</sequence>
<organism evidence="8 9">
    <name type="scientific">Phoenix dactylifera</name>
    <name type="common">Date palm</name>
    <dbReference type="NCBI Taxonomy" id="42345"/>
    <lineage>
        <taxon>Eukaryota</taxon>
        <taxon>Viridiplantae</taxon>
        <taxon>Streptophyta</taxon>
        <taxon>Embryophyta</taxon>
        <taxon>Tracheophyta</taxon>
        <taxon>Spermatophyta</taxon>
        <taxon>Magnoliopsida</taxon>
        <taxon>Liliopsida</taxon>
        <taxon>Arecaceae</taxon>
        <taxon>Coryphoideae</taxon>
        <taxon>Phoeniceae</taxon>
        <taxon>Phoenix</taxon>
    </lineage>
</organism>
<keyword evidence="2" id="KW-0805">Transcription regulation</keyword>
<dbReference type="GeneID" id="103717106"/>
<dbReference type="GO" id="GO:0003700">
    <property type="term" value="F:DNA-binding transcription factor activity"/>
    <property type="evidence" value="ECO:0007669"/>
    <property type="project" value="InterPro"/>
</dbReference>
<dbReference type="Pfam" id="PF02362">
    <property type="entry name" value="B3"/>
    <property type="match status" value="1"/>
</dbReference>
<dbReference type="RefSeq" id="XP_026664259.2">
    <property type="nucleotide sequence ID" value="XM_026808458.2"/>
</dbReference>
<dbReference type="Proteomes" id="UP000228380">
    <property type="component" value="Chromosome 5"/>
</dbReference>
<keyword evidence="8" id="KW-1185">Reference proteome</keyword>
<dbReference type="CDD" id="cd10017">
    <property type="entry name" value="B3_DNA"/>
    <property type="match status" value="1"/>
</dbReference>
<evidence type="ECO:0000256" key="2">
    <source>
        <dbReference type="ARBA" id="ARBA00023015"/>
    </source>
</evidence>
<feature type="region of interest" description="Disordered" evidence="6">
    <location>
        <begin position="76"/>
        <end position="96"/>
    </location>
</feature>
<dbReference type="PANTHER" id="PTHR31140:SF58">
    <property type="entry name" value="DNA-BINDING PROTEIN RAV1"/>
    <property type="match status" value="1"/>
</dbReference>
<keyword evidence="3" id="KW-0238">DNA-binding</keyword>
<dbReference type="SUPFAM" id="SSF101936">
    <property type="entry name" value="DNA-binding pseudobarrel domain"/>
    <property type="match status" value="1"/>
</dbReference>
<evidence type="ECO:0000256" key="1">
    <source>
        <dbReference type="ARBA" id="ARBA00004123"/>
    </source>
</evidence>
<evidence type="ECO:0000256" key="6">
    <source>
        <dbReference type="SAM" id="MobiDB-lite"/>
    </source>
</evidence>
<evidence type="ECO:0000256" key="3">
    <source>
        <dbReference type="ARBA" id="ARBA00023125"/>
    </source>
</evidence>
<accession>A0A8B8J9N8</accession>
<reference evidence="8" key="1">
    <citation type="journal article" date="2019" name="Nat. Commun.">
        <title>Genome-wide association mapping of date palm fruit traits.</title>
        <authorList>
            <person name="Hazzouri K.M."/>
            <person name="Gros-Balthazard M."/>
            <person name="Flowers J.M."/>
            <person name="Copetti D."/>
            <person name="Lemansour A."/>
            <person name="Lebrun M."/>
            <person name="Masmoudi K."/>
            <person name="Ferrand S."/>
            <person name="Dhar M.I."/>
            <person name="Fresquez Z.A."/>
            <person name="Rosas U."/>
            <person name="Zhang J."/>
            <person name="Talag J."/>
            <person name="Lee S."/>
            <person name="Kudrna D."/>
            <person name="Powell R.F."/>
            <person name="Leitch I.J."/>
            <person name="Krueger R.R."/>
            <person name="Wing R.A."/>
            <person name="Amiri K.M.A."/>
            <person name="Purugganan M.D."/>
        </authorList>
    </citation>
    <scope>NUCLEOTIDE SEQUENCE [LARGE SCALE GENOMIC DNA]</scope>
    <source>
        <strain evidence="8">cv. Khalas</strain>
    </source>
</reference>
<evidence type="ECO:0000313" key="8">
    <source>
        <dbReference type="Proteomes" id="UP000228380"/>
    </source>
</evidence>
<evidence type="ECO:0000313" key="9">
    <source>
        <dbReference type="RefSeq" id="XP_026664259.2"/>
    </source>
</evidence>
<dbReference type="InterPro" id="IPR003340">
    <property type="entry name" value="B3_DNA-bd"/>
</dbReference>
<dbReference type="Gene3D" id="2.40.330.10">
    <property type="entry name" value="DNA-binding pseudobarrel domain"/>
    <property type="match status" value="1"/>
</dbReference>
<dbReference type="InterPro" id="IPR015300">
    <property type="entry name" value="DNA-bd_pseudobarrel_sf"/>
</dbReference>
<gene>
    <name evidence="9" type="primary">LOC103717106</name>
</gene>
<dbReference type="AlphaFoldDB" id="A0A8B8J9N8"/>
<evidence type="ECO:0000259" key="7">
    <source>
        <dbReference type="PROSITE" id="PS50863"/>
    </source>
</evidence>
<dbReference type="GO" id="GO:0003677">
    <property type="term" value="F:DNA binding"/>
    <property type="evidence" value="ECO:0007669"/>
    <property type="project" value="UniProtKB-KW"/>
</dbReference>
<keyword evidence="4" id="KW-0804">Transcription</keyword>
<reference evidence="9" key="2">
    <citation type="submission" date="2025-08" db="UniProtKB">
        <authorList>
            <consortium name="RefSeq"/>
        </authorList>
    </citation>
    <scope>IDENTIFICATION</scope>
    <source>
        <tissue evidence="9">Young leaves</tissue>
    </source>
</reference>
<dbReference type="PROSITE" id="PS50863">
    <property type="entry name" value="B3"/>
    <property type="match status" value="1"/>
</dbReference>
<dbReference type="GO" id="GO:0005634">
    <property type="term" value="C:nucleus"/>
    <property type="evidence" value="ECO:0007669"/>
    <property type="project" value="UniProtKB-SubCell"/>
</dbReference>
<evidence type="ECO:0000256" key="5">
    <source>
        <dbReference type="ARBA" id="ARBA00023242"/>
    </source>
</evidence>
<feature type="domain" description="TF-B3" evidence="7">
    <location>
        <begin position="103"/>
        <end position="204"/>
    </location>
</feature>
<dbReference type="SMART" id="SM01019">
    <property type="entry name" value="B3"/>
    <property type="match status" value="1"/>
</dbReference>
<dbReference type="PANTHER" id="PTHR31140">
    <property type="entry name" value="B3 DOMAIN-CONTAINING TRANSCRIPTION FACTOR ABI3"/>
    <property type="match status" value="1"/>
</dbReference>
<keyword evidence="5" id="KW-0539">Nucleus</keyword>
<comment type="subcellular location">
    <subcellularLocation>
        <location evidence="1">Nucleus</location>
    </subcellularLocation>
</comment>
<proteinExistence type="predicted"/>
<protein>
    <submittedName>
        <fullName evidence="9">B3 domain-containing protein Os02g0683500-like</fullName>
    </submittedName>
</protein>
<dbReference type="InterPro" id="IPR044800">
    <property type="entry name" value="LEC2-like"/>
</dbReference>
<name>A0A8B8J9N8_PHODC</name>
<feature type="region of interest" description="Disordered" evidence="6">
    <location>
        <begin position="1"/>
        <end position="21"/>
    </location>
</feature>
<feature type="compositionally biased region" description="Low complexity" evidence="6">
    <location>
        <begin position="1"/>
        <end position="10"/>
    </location>
</feature>